<reference evidence="2 3" key="1">
    <citation type="submission" date="2019-06" db="EMBL/GenBank/DDBJ databases">
        <title>Sequencing the genomes of 1000 actinobacteria strains.</title>
        <authorList>
            <person name="Klenk H.-P."/>
        </authorList>
    </citation>
    <scope>NUCLEOTIDE SEQUENCE [LARGE SCALE GENOMIC DNA]</scope>
    <source>
        <strain evidence="2 3">DSM 45301</strain>
    </source>
</reference>
<dbReference type="InterPro" id="IPR001509">
    <property type="entry name" value="Epimerase_deHydtase"/>
</dbReference>
<dbReference type="SUPFAM" id="SSF51735">
    <property type="entry name" value="NAD(P)-binding Rossmann-fold domains"/>
    <property type="match status" value="1"/>
</dbReference>
<dbReference type="InterPro" id="IPR050177">
    <property type="entry name" value="Lipid_A_modif_metabolic_enz"/>
</dbReference>
<name>A0A543CXY3_9PSEU</name>
<organism evidence="2 3">
    <name type="scientific">Pseudonocardia kunmingensis</name>
    <dbReference type="NCBI Taxonomy" id="630975"/>
    <lineage>
        <taxon>Bacteria</taxon>
        <taxon>Bacillati</taxon>
        <taxon>Actinomycetota</taxon>
        <taxon>Actinomycetes</taxon>
        <taxon>Pseudonocardiales</taxon>
        <taxon>Pseudonocardiaceae</taxon>
        <taxon>Pseudonocardia</taxon>
    </lineage>
</organism>
<dbReference type="Pfam" id="PF01370">
    <property type="entry name" value="Epimerase"/>
    <property type="match status" value="1"/>
</dbReference>
<dbReference type="OrthoDB" id="9801785at2"/>
<accession>A0A543CXY3</accession>
<dbReference type="InterPro" id="IPR036291">
    <property type="entry name" value="NAD(P)-bd_dom_sf"/>
</dbReference>
<evidence type="ECO:0000259" key="1">
    <source>
        <dbReference type="Pfam" id="PF01370"/>
    </source>
</evidence>
<protein>
    <submittedName>
        <fullName evidence="2">Dihydroflavonol-4-reductase/UDP-glucose 4-epimerase</fullName>
    </submittedName>
</protein>
<proteinExistence type="predicted"/>
<sequence length="314" mass="33069">MRVLVTGGTGVIGSLTGRKLAERGHAVRLFDVAPDPVAAARAGDVDVVRGDVLSFADVGAAAKEADAIVHLAYSLGEASNRQPYPATQLNVQGSAVVLEAARLFGVQRVVLASSIAVYGSDAMYAPGELPLTEDAATHLAPGMPLYGAGKLYLERLAQVYRTTHGLLAAGIRPSPVYGPGGVRGVSGWLARMIEKAAAGESVSVDRGDARINLVHVEDVAEQLVRLVELDAGAFTDHHFLNTGGDATTMRELAALLQEIVPAARIDVVSDGEPDVAGLASRICGRALADLIGYERRYDLETGVRAHVEYARRRD</sequence>
<evidence type="ECO:0000313" key="3">
    <source>
        <dbReference type="Proteomes" id="UP000315677"/>
    </source>
</evidence>
<dbReference type="RefSeq" id="WP_142065057.1">
    <property type="nucleotide sequence ID" value="NZ_VFPA01000008.1"/>
</dbReference>
<evidence type="ECO:0000313" key="2">
    <source>
        <dbReference type="EMBL" id="TQM01950.1"/>
    </source>
</evidence>
<dbReference type="AlphaFoldDB" id="A0A543CXY3"/>
<feature type="domain" description="NAD-dependent epimerase/dehydratase" evidence="1">
    <location>
        <begin position="3"/>
        <end position="229"/>
    </location>
</feature>
<dbReference type="Gene3D" id="3.40.50.720">
    <property type="entry name" value="NAD(P)-binding Rossmann-like Domain"/>
    <property type="match status" value="1"/>
</dbReference>
<dbReference type="Proteomes" id="UP000315677">
    <property type="component" value="Unassembled WGS sequence"/>
</dbReference>
<gene>
    <name evidence="2" type="ORF">FB558_8469</name>
</gene>
<keyword evidence="3" id="KW-1185">Reference proteome</keyword>
<dbReference type="PANTHER" id="PTHR43245">
    <property type="entry name" value="BIFUNCTIONAL POLYMYXIN RESISTANCE PROTEIN ARNA"/>
    <property type="match status" value="1"/>
</dbReference>
<comment type="caution">
    <text evidence="2">The sequence shown here is derived from an EMBL/GenBank/DDBJ whole genome shotgun (WGS) entry which is preliminary data.</text>
</comment>
<dbReference type="EMBL" id="VFPA01000008">
    <property type="protein sequence ID" value="TQM01950.1"/>
    <property type="molecule type" value="Genomic_DNA"/>
</dbReference>